<dbReference type="OrthoDB" id="30840at2759"/>
<evidence type="ECO:0000256" key="3">
    <source>
        <dbReference type="SAM" id="MobiDB-lite"/>
    </source>
</evidence>
<reference evidence="5" key="1">
    <citation type="journal article" date="2021" name="Nat. Commun.">
        <title>Genetic determinants of endophytism in the Arabidopsis root mycobiome.</title>
        <authorList>
            <person name="Mesny F."/>
            <person name="Miyauchi S."/>
            <person name="Thiergart T."/>
            <person name="Pickel B."/>
            <person name="Atanasova L."/>
            <person name="Karlsson M."/>
            <person name="Huettel B."/>
            <person name="Barry K.W."/>
            <person name="Haridas S."/>
            <person name="Chen C."/>
            <person name="Bauer D."/>
            <person name="Andreopoulos W."/>
            <person name="Pangilinan J."/>
            <person name="LaButti K."/>
            <person name="Riley R."/>
            <person name="Lipzen A."/>
            <person name="Clum A."/>
            <person name="Drula E."/>
            <person name="Henrissat B."/>
            <person name="Kohler A."/>
            <person name="Grigoriev I.V."/>
            <person name="Martin F.M."/>
            <person name="Hacquard S."/>
        </authorList>
    </citation>
    <scope>NUCLEOTIDE SEQUENCE</scope>
    <source>
        <strain evidence="5">MPI-SDFR-AT-0073</strain>
    </source>
</reference>
<gene>
    <name evidence="5" type="ORF">BKA67DRAFT_529887</name>
</gene>
<evidence type="ECO:0000259" key="4">
    <source>
        <dbReference type="PROSITE" id="PS51186"/>
    </source>
</evidence>
<dbReference type="EMBL" id="JAGPXC010000001">
    <property type="protein sequence ID" value="KAH6659748.1"/>
    <property type="molecule type" value="Genomic_DNA"/>
</dbReference>
<dbReference type="GeneID" id="70128041"/>
<feature type="compositionally biased region" description="Basic and acidic residues" evidence="3">
    <location>
        <begin position="1"/>
        <end position="12"/>
    </location>
</feature>
<evidence type="ECO:0000313" key="6">
    <source>
        <dbReference type="Proteomes" id="UP000758603"/>
    </source>
</evidence>
<comment type="caution">
    <text evidence="5">The sequence shown here is derived from an EMBL/GenBank/DDBJ whole genome shotgun (WGS) entry which is preliminary data.</text>
</comment>
<keyword evidence="1" id="KW-0808">Transferase</keyword>
<dbReference type="SUPFAM" id="SSF55729">
    <property type="entry name" value="Acyl-CoA N-acyltransferases (Nat)"/>
    <property type="match status" value="1"/>
</dbReference>
<dbReference type="PANTHER" id="PTHR10908">
    <property type="entry name" value="SEROTONIN N-ACETYLTRANSFERASE"/>
    <property type="match status" value="1"/>
</dbReference>
<keyword evidence="2" id="KW-0012">Acyltransferase</keyword>
<name>A0A9P9A339_9PEZI</name>
<sequence>MPADDRSIHEEESVSLGTEDAVDDTEDLDDEYVEIQKTISNSRRQKGKDVDIKVQDILPFPFLPNIRPLTVSDIDSCVALENAAFADPHHRCSREKFEYRLSSCPELCMGIFCTVSPGSAKGWEIETCRTAKPVETGRDDGSVSVLFAHIVGTRCCGEVVTDSDMGYPSDFRTAKTGSSNIGHLEDGRTVAIHSLAVHPKLQGCGLGKLIMKAYMQQINNSGTADRIALIAQSYLVNYYIRFGFVHRGESSATFGGGGWHDLNITLAGPAGPPKK</sequence>
<dbReference type="GO" id="GO:0004059">
    <property type="term" value="F:aralkylamine N-acetyltransferase activity"/>
    <property type="evidence" value="ECO:0007669"/>
    <property type="project" value="TreeGrafter"/>
</dbReference>
<dbReference type="CDD" id="cd04301">
    <property type="entry name" value="NAT_SF"/>
    <property type="match status" value="1"/>
</dbReference>
<protein>
    <submittedName>
        <fullName evidence="5">Polyamine acetyltransferase, variant</fullName>
    </submittedName>
</protein>
<dbReference type="InterPro" id="IPR016181">
    <property type="entry name" value="Acyl_CoA_acyltransferase"/>
</dbReference>
<dbReference type="InterPro" id="IPR000182">
    <property type="entry name" value="GNAT_dom"/>
</dbReference>
<feature type="domain" description="N-acetyltransferase" evidence="4">
    <location>
        <begin position="64"/>
        <end position="265"/>
    </location>
</feature>
<keyword evidence="6" id="KW-1185">Reference proteome</keyword>
<dbReference type="InterPro" id="IPR051635">
    <property type="entry name" value="SNAT-like"/>
</dbReference>
<evidence type="ECO:0000256" key="1">
    <source>
        <dbReference type="ARBA" id="ARBA00022679"/>
    </source>
</evidence>
<accession>A0A9P9A339</accession>
<feature type="region of interest" description="Disordered" evidence="3">
    <location>
        <begin position="1"/>
        <end position="26"/>
    </location>
</feature>
<dbReference type="RefSeq" id="XP_045963879.1">
    <property type="nucleotide sequence ID" value="XM_046099149.1"/>
</dbReference>
<dbReference type="PANTHER" id="PTHR10908:SF0">
    <property type="entry name" value="SEROTONIN N-ACETYLTRANSFERASE"/>
    <property type="match status" value="1"/>
</dbReference>
<organism evidence="5 6">
    <name type="scientific">Truncatella angustata</name>
    <dbReference type="NCBI Taxonomy" id="152316"/>
    <lineage>
        <taxon>Eukaryota</taxon>
        <taxon>Fungi</taxon>
        <taxon>Dikarya</taxon>
        <taxon>Ascomycota</taxon>
        <taxon>Pezizomycotina</taxon>
        <taxon>Sordariomycetes</taxon>
        <taxon>Xylariomycetidae</taxon>
        <taxon>Amphisphaeriales</taxon>
        <taxon>Sporocadaceae</taxon>
        <taxon>Truncatella</taxon>
    </lineage>
</organism>
<dbReference type="AlphaFoldDB" id="A0A9P9A339"/>
<evidence type="ECO:0000313" key="5">
    <source>
        <dbReference type="EMBL" id="KAH6659748.1"/>
    </source>
</evidence>
<dbReference type="PROSITE" id="PS51186">
    <property type="entry name" value="GNAT"/>
    <property type="match status" value="1"/>
</dbReference>
<dbReference type="Pfam" id="PF13673">
    <property type="entry name" value="Acetyltransf_10"/>
    <property type="match status" value="1"/>
</dbReference>
<proteinExistence type="predicted"/>
<evidence type="ECO:0000256" key="2">
    <source>
        <dbReference type="ARBA" id="ARBA00023315"/>
    </source>
</evidence>
<dbReference type="Proteomes" id="UP000758603">
    <property type="component" value="Unassembled WGS sequence"/>
</dbReference>
<dbReference type="Gene3D" id="3.40.630.30">
    <property type="match status" value="1"/>
</dbReference>
<dbReference type="GO" id="GO:0005737">
    <property type="term" value="C:cytoplasm"/>
    <property type="evidence" value="ECO:0007669"/>
    <property type="project" value="TreeGrafter"/>
</dbReference>